<gene>
    <name evidence="1" type="ORF">MRATA1EN3_LOCUS9459</name>
</gene>
<evidence type="ECO:0000313" key="1">
    <source>
        <dbReference type="EMBL" id="CAI9698246.1"/>
    </source>
</evidence>
<dbReference type="Proteomes" id="UP001162501">
    <property type="component" value="Chromosome 18"/>
</dbReference>
<dbReference type="EMBL" id="OX596102">
    <property type="protein sequence ID" value="CAI9698246.1"/>
    <property type="molecule type" value="Genomic_DNA"/>
</dbReference>
<protein>
    <submittedName>
        <fullName evidence="1">Uncharacterized protein</fullName>
    </submittedName>
</protein>
<evidence type="ECO:0000313" key="2">
    <source>
        <dbReference type="Proteomes" id="UP001162501"/>
    </source>
</evidence>
<proteinExistence type="predicted"/>
<reference evidence="1" key="1">
    <citation type="submission" date="2023-05" db="EMBL/GenBank/DDBJ databases">
        <authorList>
            <consortium name="ELIXIR-Norway"/>
        </authorList>
    </citation>
    <scope>NUCLEOTIDE SEQUENCE</scope>
</reference>
<organism evidence="1 2">
    <name type="scientific">Rangifer tarandus platyrhynchus</name>
    <name type="common">Svalbard reindeer</name>
    <dbReference type="NCBI Taxonomy" id="3082113"/>
    <lineage>
        <taxon>Eukaryota</taxon>
        <taxon>Metazoa</taxon>
        <taxon>Chordata</taxon>
        <taxon>Craniata</taxon>
        <taxon>Vertebrata</taxon>
        <taxon>Euteleostomi</taxon>
        <taxon>Mammalia</taxon>
        <taxon>Eutheria</taxon>
        <taxon>Laurasiatheria</taxon>
        <taxon>Artiodactyla</taxon>
        <taxon>Ruminantia</taxon>
        <taxon>Pecora</taxon>
        <taxon>Cervidae</taxon>
        <taxon>Odocoileinae</taxon>
        <taxon>Rangifer</taxon>
    </lineage>
</organism>
<name>A0ACB0ECF5_RANTA</name>
<accession>A0ACB0ECF5</accession>
<sequence>MRTTLTRPGGAAAPDVVPYASAANLRRAVRRVSALLRPRGSAPPASGARRVRLPRGPGLPGPHGSSSAPPPLYERRWYGGGFQTFVSNRRHQLAPPPTATPAILKTPAEEGHQLRQRETRHTTSTTHETEPRRATSTNPGLALPHTTPRPTPPNRNCNPRAPRPSHRVTLAVASPDPLGRRGARACAAGRLPGSRAAAICCAAARGSRQIRVSWLRVTWSVGSKQRRGGSRRPGAAAAAAYRAAAAFRKLQAGFLPEA</sequence>